<dbReference type="PANTHER" id="PTHR43649">
    <property type="entry name" value="ARABINOSE-BINDING PROTEIN-RELATED"/>
    <property type="match status" value="1"/>
</dbReference>
<reference evidence="1 2" key="1">
    <citation type="submission" date="2019-05" db="EMBL/GenBank/DDBJ databases">
        <title>We sequenced the genome of Paenibacillus hemerocallicola KCTC 33185 for further insight into its adaptation and study the phylogeny of Paenibacillus.</title>
        <authorList>
            <person name="Narsing Rao M.P."/>
        </authorList>
    </citation>
    <scope>NUCLEOTIDE SEQUENCE [LARGE SCALE GENOMIC DNA]</scope>
    <source>
        <strain evidence="1 2">KCTC 33185</strain>
    </source>
</reference>
<organism evidence="1 2">
    <name type="scientific">Paenibacillus hemerocallicola</name>
    <dbReference type="NCBI Taxonomy" id="1172614"/>
    <lineage>
        <taxon>Bacteria</taxon>
        <taxon>Bacillati</taxon>
        <taxon>Bacillota</taxon>
        <taxon>Bacilli</taxon>
        <taxon>Bacillales</taxon>
        <taxon>Paenibacillaceae</taxon>
        <taxon>Paenibacillus</taxon>
    </lineage>
</organism>
<dbReference type="AlphaFoldDB" id="A0A5C4T6C3"/>
<name>A0A5C4T6C3_9BACL</name>
<dbReference type="Pfam" id="PF01547">
    <property type="entry name" value="SBP_bac_1"/>
    <property type="match status" value="1"/>
</dbReference>
<gene>
    <name evidence="1" type="ORF">FE784_20515</name>
</gene>
<dbReference type="InterPro" id="IPR006059">
    <property type="entry name" value="SBP"/>
</dbReference>
<accession>A0A5C4T6C3</accession>
<dbReference type="Proteomes" id="UP000307943">
    <property type="component" value="Unassembled WGS sequence"/>
</dbReference>
<dbReference type="Gene3D" id="3.40.190.10">
    <property type="entry name" value="Periplasmic binding protein-like II"/>
    <property type="match status" value="1"/>
</dbReference>
<dbReference type="RefSeq" id="WP_139604101.1">
    <property type="nucleotide sequence ID" value="NZ_VDCQ01000030.1"/>
</dbReference>
<comment type="caution">
    <text evidence="1">The sequence shown here is derived from an EMBL/GenBank/DDBJ whole genome shotgun (WGS) entry which is preliminary data.</text>
</comment>
<dbReference type="EMBL" id="VDCQ01000030">
    <property type="protein sequence ID" value="TNJ64355.1"/>
    <property type="molecule type" value="Genomic_DNA"/>
</dbReference>
<proteinExistence type="predicted"/>
<evidence type="ECO:0000313" key="1">
    <source>
        <dbReference type="EMBL" id="TNJ64355.1"/>
    </source>
</evidence>
<protein>
    <submittedName>
        <fullName evidence="1">Extracellular solute-binding protein</fullName>
    </submittedName>
</protein>
<evidence type="ECO:0000313" key="2">
    <source>
        <dbReference type="Proteomes" id="UP000307943"/>
    </source>
</evidence>
<dbReference type="SUPFAM" id="SSF53850">
    <property type="entry name" value="Periplasmic binding protein-like II"/>
    <property type="match status" value="1"/>
</dbReference>
<dbReference type="InterPro" id="IPR050490">
    <property type="entry name" value="Bact_solute-bd_prot1"/>
</dbReference>
<dbReference type="PROSITE" id="PS51257">
    <property type="entry name" value="PROKAR_LIPOPROTEIN"/>
    <property type="match status" value="1"/>
</dbReference>
<dbReference type="OrthoDB" id="9808332at2"/>
<sequence length="445" mass="48991">MVKQRIASLGSLTLSIMLVGACSSGDGGSLTANGEKSIEAGSAETALKEPVQITIYYPWSGYPRETFMETYGNYIVKKYPNLSINYIQSGTGATMDELIASKTELDLIMTTSNAYQSLQDRGLNGDITELAKKYKYDFNRLDPIVYELTKALEPGKMAGLPFKVNAPGFFYNKDLFDKFGVAYVKDGMTWDEVYETAKKLTREDGGIKYRGFGIRTTNFITFNQLSLPRLDAGSKAAFFTAEWKSFLENFIRFSQLPGFAPTEKGTGIGGPSLDMFAKDRTLAMLVQMNSDWPKEEQGVKMNWDAVTFPEFKSRPGVGPQPEAVYFVMPSTSKKKDAAFLAMSALTDEELQFQAAKSGAAPVLNNTKWREVYGSQEPNLKGRNAAALVPVKYAATNGINQYNAIAETNIAGAVNSVILGTTDMNSALREAEEKTNKTIEEKLKAK</sequence>
<keyword evidence="2" id="KW-1185">Reference proteome</keyword>